<dbReference type="Gene3D" id="3.80.10.10">
    <property type="entry name" value="Ribonuclease Inhibitor"/>
    <property type="match status" value="2"/>
</dbReference>
<dbReference type="InterPro" id="IPR003591">
    <property type="entry name" value="Leu-rich_rpt_typical-subtyp"/>
</dbReference>
<evidence type="ECO:0000256" key="3">
    <source>
        <dbReference type="SAM" id="MobiDB-lite"/>
    </source>
</evidence>
<evidence type="ECO:0000256" key="1">
    <source>
        <dbReference type="ARBA" id="ARBA00022614"/>
    </source>
</evidence>
<dbReference type="SUPFAM" id="SSF52047">
    <property type="entry name" value="RNI-like"/>
    <property type="match status" value="1"/>
</dbReference>
<accession>K0TAN5</accession>
<dbReference type="Pfam" id="PF00560">
    <property type="entry name" value="LRR_1"/>
    <property type="match status" value="5"/>
</dbReference>
<feature type="region of interest" description="Disordered" evidence="3">
    <location>
        <begin position="604"/>
        <end position="682"/>
    </location>
</feature>
<evidence type="ECO:0000313" key="4">
    <source>
        <dbReference type="EMBL" id="EJK74154.1"/>
    </source>
</evidence>
<dbReference type="Proteomes" id="UP000266841">
    <property type="component" value="Unassembled WGS sequence"/>
</dbReference>
<sequence>MDFYVKSLLGLDADEDGEDKSESEESPIVGEKGARDLEDAVSFTKQRQRANAVARRESVTVGPSFPTQLGKLETLRFLSLSNNRIQGTIPLSVLKLPNLAIFDVSSNDLVGEFPHLKSESLRILDLSKNRLSGRLDEELFGHPDVGRYTAPYLFTLVKFDISHNAFEGTIPLSGTSGFYKPDGSRHLSEESLQQLQYFDVGYNLFSGTIPNNIGNFQKLSGLFLEHNNFVGTIPKSIYRGSGRGANPLPLVQLFLQQNQLSGTIHEGLATLPNLKEIYVDGNKFTGKVPSSLCDLELNGQFLEDKSAASRCDGISCPVNSASREGVAPCRRCPNDNGVHRYLGQHDNECRDDGLNQEEILDLFYNETHGDEWNDATYAWEIGEPACERKGVQCNGNGAVTNITLPSLGLRGPIIPELSYLTRLRTLDLRHNELTGFLPSDLRFINLENLDIRGTRLSGVVPPLLCIKEQVNGNGVGPQDVDFNRIYSCDNFACPRGTYSSIGRAIIPQGADDPGVECAPCFDSDAALYLGSDKCTDVTIAGMQLRKEDIMQDAVKSISALVLVAGVVGYALAKVKGRRRAVLDGNCRDGKDEHEGIILSTPARRLSDDSSFDDEDSDDSYERSGNSFGSPRLLQRWMSPTTRSPLDDGDDWTASDSVGDRGRRQAQELREFSRSRSVLPDVI</sequence>
<dbReference type="OrthoDB" id="47890at2759"/>
<evidence type="ECO:0000256" key="2">
    <source>
        <dbReference type="ARBA" id="ARBA00022737"/>
    </source>
</evidence>
<dbReference type="PANTHER" id="PTHR46662:SF104">
    <property type="entry name" value="GPI-ANCHORED ADHESIN-LIKE PROTEIN PGA55-RELATED"/>
    <property type="match status" value="1"/>
</dbReference>
<keyword evidence="5" id="KW-1185">Reference proteome</keyword>
<dbReference type="SMART" id="SM00365">
    <property type="entry name" value="LRR_SD22"/>
    <property type="match status" value="4"/>
</dbReference>
<dbReference type="SMART" id="SM00369">
    <property type="entry name" value="LRR_TYP"/>
    <property type="match status" value="5"/>
</dbReference>
<dbReference type="InterPro" id="IPR001611">
    <property type="entry name" value="Leu-rich_rpt"/>
</dbReference>
<reference evidence="4 5" key="1">
    <citation type="journal article" date="2012" name="Genome Biol.">
        <title>Genome and low-iron response of an oceanic diatom adapted to chronic iron limitation.</title>
        <authorList>
            <person name="Lommer M."/>
            <person name="Specht M."/>
            <person name="Roy A.S."/>
            <person name="Kraemer L."/>
            <person name="Andreson R."/>
            <person name="Gutowska M.A."/>
            <person name="Wolf J."/>
            <person name="Bergner S.V."/>
            <person name="Schilhabel M.B."/>
            <person name="Klostermeier U.C."/>
            <person name="Beiko R.G."/>
            <person name="Rosenstiel P."/>
            <person name="Hippler M."/>
            <person name="Laroche J."/>
        </authorList>
    </citation>
    <scope>NUCLEOTIDE SEQUENCE [LARGE SCALE GENOMIC DNA]</scope>
    <source>
        <strain evidence="4 5">CCMP1005</strain>
    </source>
</reference>
<gene>
    <name evidence="4" type="ORF">THAOC_04187</name>
</gene>
<feature type="compositionally biased region" description="Basic and acidic residues" evidence="3">
    <location>
        <begin position="657"/>
        <end position="673"/>
    </location>
</feature>
<protein>
    <recommendedName>
        <fullName evidence="6">Leucine-rich repeat-containing N-terminal plant-type domain-containing protein</fullName>
    </recommendedName>
</protein>
<keyword evidence="1" id="KW-0433">Leucine-rich repeat</keyword>
<evidence type="ECO:0008006" key="6">
    <source>
        <dbReference type="Google" id="ProtNLM"/>
    </source>
</evidence>
<organism evidence="4 5">
    <name type="scientific">Thalassiosira oceanica</name>
    <name type="common">Marine diatom</name>
    <dbReference type="NCBI Taxonomy" id="159749"/>
    <lineage>
        <taxon>Eukaryota</taxon>
        <taxon>Sar</taxon>
        <taxon>Stramenopiles</taxon>
        <taxon>Ochrophyta</taxon>
        <taxon>Bacillariophyta</taxon>
        <taxon>Coscinodiscophyceae</taxon>
        <taxon>Thalassiosirophycidae</taxon>
        <taxon>Thalassiosirales</taxon>
        <taxon>Thalassiosiraceae</taxon>
        <taxon>Thalassiosira</taxon>
    </lineage>
</organism>
<name>K0TAN5_THAOC</name>
<feature type="compositionally biased region" description="Acidic residues" evidence="3">
    <location>
        <begin position="609"/>
        <end position="618"/>
    </location>
</feature>
<dbReference type="AlphaFoldDB" id="K0TAN5"/>
<proteinExistence type="predicted"/>
<dbReference type="eggNOG" id="ENOG502RUMF">
    <property type="taxonomic scope" value="Eukaryota"/>
</dbReference>
<keyword evidence="2" id="KW-0677">Repeat</keyword>
<dbReference type="InterPro" id="IPR032675">
    <property type="entry name" value="LRR_dom_sf"/>
</dbReference>
<dbReference type="EMBL" id="AGNL01003911">
    <property type="protein sequence ID" value="EJK74154.1"/>
    <property type="molecule type" value="Genomic_DNA"/>
</dbReference>
<evidence type="ECO:0000313" key="5">
    <source>
        <dbReference type="Proteomes" id="UP000266841"/>
    </source>
</evidence>
<dbReference type="PANTHER" id="PTHR46662">
    <property type="entry name" value="DI-GLUCOSE BINDING PROTEIN WITH LEUCINE-RICH REPEAT DOMAIN-CONTAINING PROTEIN"/>
    <property type="match status" value="1"/>
</dbReference>
<dbReference type="PROSITE" id="PS51450">
    <property type="entry name" value="LRR"/>
    <property type="match status" value="1"/>
</dbReference>
<comment type="caution">
    <text evidence="4">The sequence shown here is derived from an EMBL/GenBank/DDBJ whole genome shotgun (WGS) entry which is preliminary data.</text>
</comment>
<dbReference type="PRINTS" id="PR00019">
    <property type="entry name" value="LEURICHRPT"/>
</dbReference>